<proteinExistence type="inferred from homology"/>
<dbReference type="GO" id="GO:0004252">
    <property type="term" value="F:serine-type endopeptidase activity"/>
    <property type="evidence" value="ECO:0007669"/>
    <property type="project" value="InterPro"/>
</dbReference>
<evidence type="ECO:0000256" key="3">
    <source>
        <dbReference type="ARBA" id="ARBA00022729"/>
    </source>
</evidence>
<gene>
    <name evidence="4" type="ORF">FNV43_RR24158</name>
</gene>
<dbReference type="OrthoDB" id="206201at2759"/>
<keyword evidence="5" id="KW-1185">Reference proteome</keyword>
<evidence type="ECO:0000256" key="2">
    <source>
        <dbReference type="ARBA" id="ARBA00011073"/>
    </source>
</evidence>
<comment type="similarity">
    <text evidence="2">Belongs to the peptidase S8 family.</text>
</comment>
<dbReference type="GO" id="GO:0005576">
    <property type="term" value="C:extracellular region"/>
    <property type="evidence" value="ECO:0007669"/>
    <property type="project" value="UniProtKB-SubCell"/>
</dbReference>
<comment type="subcellular location">
    <subcellularLocation>
        <location evidence="1">Secreted</location>
    </subcellularLocation>
</comment>
<dbReference type="InterPro" id="IPR045051">
    <property type="entry name" value="SBT"/>
</dbReference>
<keyword evidence="3" id="KW-0732">Signal</keyword>
<organism evidence="4 5">
    <name type="scientific">Rhamnella rubrinervis</name>
    <dbReference type="NCBI Taxonomy" id="2594499"/>
    <lineage>
        <taxon>Eukaryota</taxon>
        <taxon>Viridiplantae</taxon>
        <taxon>Streptophyta</taxon>
        <taxon>Embryophyta</taxon>
        <taxon>Tracheophyta</taxon>
        <taxon>Spermatophyta</taxon>
        <taxon>Magnoliopsida</taxon>
        <taxon>eudicotyledons</taxon>
        <taxon>Gunneridae</taxon>
        <taxon>Pentapetalae</taxon>
        <taxon>rosids</taxon>
        <taxon>fabids</taxon>
        <taxon>Rosales</taxon>
        <taxon>Rhamnaceae</taxon>
        <taxon>rhamnoid group</taxon>
        <taxon>Rhamneae</taxon>
        <taxon>Rhamnella</taxon>
    </lineage>
</organism>
<name>A0A8K0DM98_9ROSA</name>
<dbReference type="GO" id="GO:0006508">
    <property type="term" value="P:proteolysis"/>
    <property type="evidence" value="ECO:0007669"/>
    <property type="project" value="InterPro"/>
</dbReference>
<dbReference type="PANTHER" id="PTHR10795">
    <property type="entry name" value="PROPROTEIN CONVERTASE SUBTILISIN/KEXIN"/>
    <property type="match status" value="1"/>
</dbReference>
<dbReference type="EMBL" id="VOIH02000011">
    <property type="protein sequence ID" value="KAF3433056.1"/>
    <property type="molecule type" value="Genomic_DNA"/>
</dbReference>
<evidence type="ECO:0000256" key="1">
    <source>
        <dbReference type="ARBA" id="ARBA00004613"/>
    </source>
</evidence>
<reference evidence="4" key="1">
    <citation type="submission" date="2020-03" db="EMBL/GenBank/DDBJ databases">
        <title>A high-quality chromosome-level genome assembly of a woody plant with both climbing and erect habits, Rhamnella rubrinervis.</title>
        <authorList>
            <person name="Lu Z."/>
            <person name="Yang Y."/>
            <person name="Zhu X."/>
            <person name="Sun Y."/>
        </authorList>
    </citation>
    <scope>NUCLEOTIDE SEQUENCE</scope>
    <source>
        <strain evidence="4">BYM</strain>
        <tissue evidence="4">Leaf</tissue>
    </source>
</reference>
<sequence>MDPKKLENKREFAYGSGLLNPSMAVNPGLVFDASEEDYVNFLCKQGYNTTTVGLITGDRSVCKSNKPGRDGITTPHSHYPLKMAMRYWASSLELSQILVRQIQPTMKIKALGVL</sequence>
<dbReference type="Gene3D" id="3.40.50.200">
    <property type="entry name" value="Peptidase S8/S53 domain"/>
    <property type="match status" value="1"/>
</dbReference>
<accession>A0A8K0DM98</accession>
<dbReference type="AlphaFoldDB" id="A0A8K0DM98"/>
<dbReference type="InterPro" id="IPR036852">
    <property type="entry name" value="Peptidase_S8/S53_dom_sf"/>
</dbReference>
<evidence type="ECO:0000313" key="4">
    <source>
        <dbReference type="EMBL" id="KAF3433056.1"/>
    </source>
</evidence>
<protein>
    <submittedName>
        <fullName evidence="4">Uncharacterized protein</fullName>
    </submittedName>
</protein>
<comment type="caution">
    <text evidence="4">The sequence shown here is derived from an EMBL/GenBank/DDBJ whole genome shotgun (WGS) entry which is preliminary data.</text>
</comment>
<evidence type="ECO:0000313" key="5">
    <source>
        <dbReference type="Proteomes" id="UP000796880"/>
    </source>
</evidence>
<dbReference type="Proteomes" id="UP000796880">
    <property type="component" value="Unassembled WGS sequence"/>
</dbReference>